<organism evidence="1 2">
    <name type="scientific">Halobium salinum</name>
    <dbReference type="NCBI Taxonomy" id="1364940"/>
    <lineage>
        <taxon>Archaea</taxon>
        <taxon>Methanobacteriati</taxon>
        <taxon>Methanobacteriota</taxon>
        <taxon>Stenosarchaea group</taxon>
        <taxon>Halobacteria</taxon>
        <taxon>Halobacteriales</taxon>
        <taxon>Haloferacaceae</taxon>
        <taxon>Halobium</taxon>
    </lineage>
</organism>
<name>A0ABD5PEI5_9EURY</name>
<evidence type="ECO:0008006" key="3">
    <source>
        <dbReference type="Google" id="ProtNLM"/>
    </source>
</evidence>
<protein>
    <recommendedName>
        <fullName evidence="3">Lipoprotein</fullName>
    </recommendedName>
</protein>
<comment type="caution">
    <text evidence="1">The sequence shown here is derived from an EMBL/GenBank/DDBJ whole genome shotgun (WGS) entry which is preliminary data.</text>
</comment>
<dbReference type="Proteomes" id="UP001595921">
    <property type="component" value="Unassembled WGS sequence"/>
</dbReference>
<reference evidence="1 2" key="1">
    <citation type="journal article" date="2019" name="Int. J. Syst. Evol. Microbiol.">
        <title>The Global Catalogue of Microorganisms (GCM) 10K type strain sequencing project: providing services to taxonomists for standard genome sequencing and annotation.</title>
        <authorList>
            <consortium name="The Broad Institute Genomics Platform"/>
            <consortium name="The Broad Institute Genome Sequencing Center for Infectious Disease"/>
            <person name="Wu L."/>
            <person name="Ma J."/>
        </authorList>
    </citation>
    <scope>NUCLEOTIDE SEQUENCE [LARGE SCALE GENOMIC DNA]</scope>
    <source>
        <strain evidence="1 2">CGMCC 1.12553</strain>
    </source>
</reference>
<dbReference type="AlphaFoldDB" id="A0ABD5PEI5"/>
<gene>
    <name evidence="1" type="ORF">ACFO0N_15275</name>
</gene>
<dbReference type="RefSeq" id="WP_267622789.1">
    <property type="nucleotide sequence ID" value="NZ_JAODIW010000006.1"/>
</dbReference>
<proteinExistence type="predicted"/>
<evidence type="ECO:0000313" key="1">
    <source>
        <dbReference type="EMBL" id="MFC4359306.1"/>
    </source>
</evidence>
<sequence>MKLTRRAALSSTAAGFLSISGCAKVAVKGADEAASGADEVASGADDVGQGVPKGASALDDLAEVTTSAETTPHETDTDFQDINELLPLYSADEDVEIEEGYYRYWELFFSEDAELDVSGVELSYTVVVRNGPSVDVVLTSRDEFEYFRQGQSIQYYPEASRLDTEYANVTGNLHTEDYVLIVDNSGYGEAKGLQKAELSVEISGERI</sequence>
<keyword evidence="2" id="KW-1185">Reference proteome</keyword>
<evidence type="ECO:0000313" key="2">
    <source>
        <dbReference type="Proteomes" id="UP001595921"/>
    </source>
</evidence>
<dbReference type="EMBL" id="JBHSDS010000008">
    <property type="protein sequence ID" value="MFC4359306.1"/>
    <property type="molecule type" value="Genomic_DNA"/>
</dbReference>
<dbReference type="PROSITE" id="PS51257">
    <property type="entry name" value="PROKAR_LIPOPROTEIN"/>
    <property type="match status" value="1"/>
</dbReference>
<accession>A0ABD5PEI5</accession>